<dbReference type="Pfam" id="PF00425">
    <property type="entry name" value="Chorismate_bind"/>
    <property type="match status" value="1"/>
</dbReference>
<dbReference type="PANTHER" id="PTHR11236">
    <property type="entry name" value="AMINOBENZOATE/ANTHRANILATE SYNTHASE"/>
    <property type="match status" value="1"/>
</dbReference>
<dbReference type="InterPro" id="IPR015890">
    <property type="entry name" value="Chorismate_C"/>
</dbReference>
<dbReference type="InterPro" id="IPR019999">
    <property type="entry name" value="Anth_synth_I-like"/>
</dbReference>
<comment type="caution">
    <text evidence="2">The sequence shown here is derived from an EMBL/GenBank/DDBJ whole genome shotgun (WGS) entry which is preliminary data.</text>
</comment>
<dbReference type="GO" id="GO:0046820">
    <property type="term" value="F:4-amino-4-deoxychorismate synthase activity"/>
    <property type="evidence" value="ECO:0007669"/>
    <property type="project" value="TreeGrafter"/>
</dbReference>
<proteinExistence type="predicted"/>
<sequence length="364" mass="41815">MVFLYCEIGNQLFERPLKIIQTKRLSELAACFEQMEKASASGHYLAGWLSYEAGYAFEPKLIRRTNFDFPLLQFGVYPAAGKVKKSKMLRPLPLVGCFNLGPEQYQEKIGRIQEYIVAGETYQITFCLKQKFAYEGNPKLLYRQLLDFQPVPYPAFIETDDLTILSFSPELFFEKQGEKITVKPMKGTLFRDNSWLNALLGGWQLHYDAKNRAENVMIADLLRNDLGKICHYGSVQTPKLFEVARYRTVYQMTSTVQGRLYQADMPYYEIFRALFPSGSVTGAPKLRAMQIIRELENEERRIYTGAIGFITPQREMRFNVPIRTILLQGREGEMGVGGGITHYSTPQGEYEECQIKARFLQAAL</sequence>
<name>A0A1F4TRF4_UNCSA</name>
<dbReference type="PRINTS" id="PR00095">
    <property type="entry name" value="ANTSNTHASEI"/>
</dbReference>
<dbReference type="SUPFAM" id="SSF56322">
    <property type="entry name" value="ADC synthase"/>
    <property type="match status" value="1"/>
</dbReference>
<evidence type="ECO:0000259" key="1">
    <source>
        <dbReference type="Pfam" id="PF00425"/>
    </source>
</evidence>
<dbReference type="InterPro" id="IPR005801">
    <property type="entry name" value="ADC_synthase"/>
</dbReference>
<dbReference type="Gene3D" id="3.60.120.10">
    <property type="entry name" value="Anthranilate synthase"/>
    <property type="match status" value="1"/>
</dbReference>
<accession>A0A1F4TRF4</accession>
<dbReference type="AlphaFoldDB" id="A0A1F4TRF4"/>
<feature type="domain" description="Chorismate-utilising enzyme C-terminal" evidence="1">
    <location>
        <begin position="103"/>
        <end position="356"/>
    </location>
</feature>
<evidence type="ECO:0000313" key="2">
    <source>
        <dbReference type="EMBL" id="OGC35179.1"/>
    </source>
</evidence>
<gene>
    <name evidence="2" type="ORF">A2311_03105</name>
</gene>
<protein>
    <recommendedName>
        <fullName evidence="1">Chorismate-utilising enzyme C-terminal domain-containing protein</fullName>
    </recommendedName>
</protein>
<dbReference type="STRING" id="1802583.A2311_03105"/>
<organism evidence="2 3">
    <name type="scientific">candidate division WOR-1 bacterium RIFOXYB2_FULL_48_7</name>
    <dbReference type="NCBI Taxonomy" id="1802583"/>
    <lineage>
        <taxon>Bacteria</taxon>
        <taxon>Bacillati</taxon>
        <taxon>Saganbacteria</taxon>
    </lineage>
</organism>
<dbReference type="Proteomes" id="UP000178951">
    <property type="component" value="Unassembled WGS sequence"/>
</dbReference>
<reference evidence="2 3" key="1">
    <citation type="journal article" date="2016" name="Nat. Commun.">
        <title>Thousands of microbial genomes shed light on interconnected biogeochemical processes in an aquifer system.</title>
        <authorList>
            <person name="Anantharaman K."/>
            <person name="Brown C.T."/>
            <person name="Hug L.A."/>
            <person name="Sharon I."/>
            <person name="Castelle C.J."/>
            <person name="Probst A.J."/>
            <person name="Thomas B.C."/>
            <person name="Singh A."/>
            <person name="Wilkins M.J."/>
            <person name="Karaoz U."/>
            <person name="Brodie E.L."/>
            <person name="Williams K.H."/>
            <person name="Hubbard S.S."/>
            <person name="Banfield J.F."/>
        </authorList>
    </citation>
    <scope>NUCLEOTIDE SEQUENCE [LARGE SCALE GENOMIC DNA]</scope>
</reference>
<dbReference type="EMBL" id="MEUF01000033">
    <property type="protein sequence ID" value="OGC35179.1"/>
    <property type="molecule type" value="Genomic_DNA"/>
</dbReference>
<dbReference type="GO" id="GO:0000162">
    <property type="term" value="P:L-tryptophan biosynthetic process"/>
    <property type="evidence" value="ECO:0007669"/>
    <property type="project" value="TreeGrafter"/>
</dbReference>
<dbReference type="PANTHER" id="PTHR11236:SF50">
    <property type="entry name" value="AMINODEOXYCHORISMATE SYNTHASE COMPONENT 1"/>
    <property type="match status" value="1"/>
</dbReference>
<evidence type="ECO:0000313" key="3">
    <source>
        <dbReference type="Proteomes" id="UP000178951"/>
    </source>
</evidence>